<evidence type="ECO:0000313" key="3">
    <source>
        <dbReference type="Proteomes" id="UP000237684"/>
    </source>
</evidence>
<dbReference type="CDD" id="cd04301">
    <property type="entry name" value="NAT_SF"/>
    <property type="match status" value="1"/>
</dbReference>
<dbReference type="PANTHER" id="PTHR43617">
    <property type="entry name" value="L-AMINO ACID N-ACETYLTRANSFERASE"/>
    <property type="match status" value="1"/>
</dbReference>
<dbReference type="GO" id="GO:0008999">
    <property type="term" value="F:protein-N-terminal-alanine acetyltransferase activity"/>
    <property type="evidence" value="ECO:0007669"/>
    <property type="project" value="TreeGrafter"/>
</dbReference>
<keyword evidence="2" id="KW-0687">Ribonucleoprotein</keyword>
<keyword evidence="2" id="KW-0689">Ribosomal protein</keyword>
<dbReference type="InterPro" id="IPR016181">
    <property type="entry name" value="Acyl_CoA_acyltransferase"/>
</dbReference>
<protein>
    <submittedName>
        <fullName evidence="2">Ribosomal protein S18 acetylase RimI</fullName>
    </submittedName>
</protein>
<feature type="domain" description="N-acetyltransferase" evidence="1">
    <location>
        <begin position="1"/>
        <end position="159"/>
    </location>
</feature>
<dbReference type="InterPro" id="IPR000182">
    <property type="entry name" value="GNAT_dom"/>
</dbReference>
<dbReference type="EMBL" id="NIGF01000033">
    <property type="protein sequence ID" value="PQV62460.1"/>
    <property type="molecule type" value="Genomic_DNA"/>
</dbReference>
<dbReference type="Gene3D" id="3.40.630.30">
    <property type="match status" value="1"/>
</dbReference>
<name>A0A2S8SNU5_9BACT</name>
<dbReference type="Pfam" id="PF00583">
    <property type="entry name" value="Acetyltransf_1"/>
    <property type="match status" value="1"/>
</dbReference>
<dbReference type="Proteomes" id="UP000237684">
    <property type="component" value="Unassembled WGS sequence"/>
</dbReference>
<dbReference type="PANTHER" id="PTHR43617:SF20">
    <property type="entry name" value="N-ALPHA-ACETYLTRANSFERASE RIMI"/>
    <property type="match status" value="1"/>
</dbReference>
<dbReference type="PROSITE" id="PS51186">
    <property type="entry name" value="GNAT"/>
    <property type="match status" value="1"/>
</dbReference>
<dbReference type="InParanoid" id="A0A2S8SNU5"/>
<proteinExistence type="predicted"/>
<reference evidence="2 3" key="1">
    <citation type="journal article" date="2018" name="Syst. Appl. Microbiol.">
        <title>Abditibacterium utsteinense sp. nov., the first cultivated member of candidate phylum FBP, isolated from ice-free Antarctic soil samples.</title>
        <authorList>
            <person name="Tahon G."/>
            <person name="Tytgat B."/>
            <person name="Lebbe L."/>
            <person name="Carlier A."/>
            <person name="Willems A."/>
        </authorList>
    </citation>
    <scope>NUCLEOTIDE SEQUENCE [LARGE SCALE GENOMIC DNA]</scope>
    <source>
        <strain evidence="2 3">LMG 29911</strain>
    </source>
</reference>
<dbReference type="InterPro" id="IPR050276">
    <property type="entry name" value="MshD_Acetyltransferase"/>
</dbReference>
<keyword evidence="3" id="KW-1185">Reference proteome</keyword>
<comment type="caution">
    <text evidence="2">The sequence shown here is derived from an EMBL/GenBank/DDBJ whole genome shotgun (WGS) entry which is preliminary data.</text>
</comment>
<evidence type="ECO:0000313" key="2">
    <source>
        <dbReference type="EMBL" id="PQV62460.1"/>
    </source>
</evidence>
<sequence>MIFPLRNHDESLVWEFLCLAAHAEVLSAVQNAPHLARYVVNWGRSGDFGFAACQENFLVGVIWARLFPENEPGFGFVSAEIPEISLAVRQEYRGRGIGRALLQKMKAEASLRYNSLSLSVRDDNIAALRLYQSAGFEKIAGSEVLNRAGGVSLVMQLDF</sequence>
<gene>
    <name evidence="2" type="ORF">B1R32_1333</name>
</gene>
<evidence type="ECO:0000259" key="1">
    <source>
        <dbReference type="PROSITE" id="PS51186"/>
    </source>
</evidence>
<accession>A0A2S8SNU5</accession>
<dbReference type="SUPFAM" id="SSF55729">
    <property type="entry name" value="Acyl-CoA N-acyltransferases (Nat)"/>
    <property type="match status" value="1"/>
</dbReference>
<dbReference type="RefSeq" id="WP_106381369.1">
    <property type="nucleotide sequence ID" value="NZ_NIGF01000033.1"/>
</dbReference>
<dbReference type="OrthoDB" id="9790865at2"/>
<dbReference type="GO" id="GO:0005840">
    <property type="term" value="C:ribosome"/>
    <property type="evidence" value="ECO:0007669"/>
    <property type="project" value="UniProtKB-KW"/>
</dbReference>
<organism evidence="2 3">
    <name type="scientific">Abditibacterium utsteinense</name>
    <dbReference type="NCBI Taxonomy" id="1960156"/>
    <lineage>
        <taxon>Bacteria</taxon>
        <taxon>Pseudomonadati</taxon>
        <taxon>Abditibacteriota</taxon>
        <taxon>Abditibacteriia</taxon>
        <taxon>Abditibacteriales</taxon>
        <taxon>Abditibacteriaceae</taxon>
        <taxon>Abditibacterium</taxon>
    </lineage>
</organism>
<dbReference type="AlphaFoldDB" id="A0A2S8SNU5"/>